<dbReference type="PANTHER" id="PTHR34220">
    <property type="entry name" value="SENSOR HISTIDINE KINASE YPDA"/>
    <property type="match status" value="1"/>
</dbReference>
<evidence type="ECO:0000313" key="5">
    <source>
        <dbReference type="Proteomes" id="UP001257234"/>
    </source>
</evidence>
<evidence type="ECO:0000256" key="2">
    <source>
        <dbReference type="SAM" id="Phobius"/>
    </source>
</evidence>
<keyword evidence="1" id="KW-0175">Coiled coil</keyword>
<organism evidence="4 5">
    <name type="scientific">Christiangramia sediminicola</name>
    <dbReference type="NCBI Taxonomy" id="3073267"/>
    <lineage>
        <taxon>Bacteria</taxon>
        <taxon>Pseudomonadati</taxon>
        <taxon>Bacteroidota</taxon>
        <taxon>Flavobacteriia</taxon>
        <taxon>Flavobacteriales</taxon>
        <taxon>Flavobacteriaceae</taxon>
        <taxon>Christiangramia</taxon>
    </lineage>
</organism>
<dbReference type="InterPro" id="IPR036890">
    <property type="entry name" value="HATPase_C_sf"/>
</dbReference>
<dbReference type="RefSeq" id="WP_309561581.1">
    <property type="nucleotide sequence ID" value="NZ_JAVJIU010000003.1"/>
</dbReference>
<keyword evidence="4" id="KW-0418">Kinase</keyword>
<dbReference type="EMBL" id="JAVJIU010000003">
    <property type="protein sequence ID" value="MDR5590705.1"/>
    <property type="molecule type" value="Genomic_DNA"/>
</dbReference>
<feature type="domain" description="Signal transduction histidine kinase internal region" evidence="3">
    <location>
        <begin position="166"/>
        <end position="243"/>
    </location>
</feature>
<keyword evidence="2" id="KW-0472">Membrane</keyword>
<comment type="caution">
    <text evidence="4">The sequence shown here is derived from an EMBL/GenBank/DDBJ whole genome shotgun (WGS) entry which is preliminary data.</text>
</comment>
<protein>
    <submittedName>
        <fullName evidence="4">Histidine kinase</fullName>
    </submittedName>
</protein>
<feature type="transmembrane region" description="Helical" evidence="2">
    <location>
        <begin position="118"/>
        <end position="138"/>
    </location>
</feature>
<keyword evidence="4" id="KW-0808">Transferase</keyword>
<dbReference type="InterPro" id="IPR050640">
    <property type="entry name" value="Bact_2-comp_sensor_kinase"/>
</dbReference>
<feature type="transmembrane region" description="Helical" evidence="2">
    <location>
        <begin position="77"/>
        <end position="106"/>
    </location>
</feature>
<sequence length="359" mass="41627">MNLSGAFLELGKRFLLHSLFWLVVLLFFTFFFGFEDADFKTVVTFSAFFLPVTIGTTYVFVYRLIPKYLIPKRYLTFTLYSLAAFLISASYITISAFYGIMITVGYGYEEKFPITKSLIYILISVYLVVAIASAFSLLKNNYSAAAKNEELKNRILEAQLKLKEQELQYLKMQIHPHFLFNTLNTIYGLSLTNNQATPEMILQLSDLLDYILYQTRKPLVKLEDEVNHIRNYIDLEKKRFREDLEINFHSDPIPEKVQIAPMLLLPFVENSFKHGKGNDGKLKITIELSLDDEIMNFRIINSLGEKTERSDGEGIGLENIRRRLQILYENDHELKVEDDKDNFCVSLNLNLAKNPTNVR</sequence>
<dbReference type="InterPro" id="IPR010559">
    <property type="entry name" value="Sig_transdc_His_kin_internal"/>
</dbReference>
<feature type="transmembrane region" description="Helical" evidence="2">
    <location>
        <begin position="14"/>
        <end position="33"/>
    </location>
</feature>
<proteinExistence type="predicted"/>
<dbReference type="Gene3D" id="3.30.565.10">
    <property type="entry name" value="Histidine kinase-like ATPase, C-terminal domain"/>
    <property type="match status" value="1"/>
</dbReference>
<dbReference type="PANTHER" id="PTHR34220:SF7">
    <property type="entry name" value="SENSOR HISTIDINE KINASE YPDA"/>
    <property type="match status" value="1"/>
</dbReference>
<evidence type="ECO:0000256" key="1">
    <source>
        <dbReference type="SAM" id="Coils"/>
    </source>
</evidence>
<evidence type="ECO:0000313" key="4">
    <source>
        <dbReference type="EMBL" id="MDR5590705.1"/>
    </source>
</evidence>
<keyword evidence="2" id="KW-1133">Transmembrane helix</keyword>
<dbReference type="Proteomes" id="UP001257234">
    <property type="component" value="Unassembled WGS sequence"/>
</dbReference>
<dbReference type="GO" id="GO:0016301">
    <property type="term" value="F:kinase activity"/>
    <property type="evidence" value="ECO:0007669"/>
    <property type="project" value="UniProtKB-KW"/>
</dbReference>
<gene>
    <name evidence="4" type="ORF">RE431_08635</name>
</gene>
<name>A0ABU1EQN7_9FLAO</name>
<keyword evidence="5" id="KW-1185">Reference proteome</keyword>
<feature type="coiled-coil region" evidence="1">
    <location>
        <begin position="139"/>
        <end position="173"/>
    </location>
</feature>
<reference evidence="5" key="1">
    <citation type="submission" date="2023-07" db="EMBL/GenBank/DDBJ databases">
        <title>Christiangramia sp. SM2212., a novel bacterium of the family Flavobacteriaceae isolated from the sea sediment.</title>
        <authorList>
            <person name="Wang J."/>
            <person name="Zhang X."/>
        </authorList>
    </citation>
    <scope>NUCLEOTIDE SEQUENCE [LARGE SCALE GENOMIC DNA]</scope>
    <source>
        <strain evidence="5">SM2212</strain>
    </source>
</reference>
<keyword evidence="2" id="KW-0812">Transmembrane</keyword>
<dbReference type="Pfam" id="PF06580">
    <property type="entry name" value="His_kinase"/>
    <property type="match status" value="1"/>
</dbReference>
<evidence type="ECO:0000259" key="3">
    <source>
        <dbReference type="Pfam" id="PF06580"/>
    </source>
</evidence>
<dbReference type="SUPFAM" id="SSF55874">
    <property type="entry name" value="ATPase domain of HSP90 chaperone/DNA topoisomerase II/histidine kinase"/>
    <property type="match status" value="1"/>
</dbReference>
<feature type="transmembrane region" description="Helical" evidence="2">
    <location>
        <begin position="45"/>
        <end position="65"/>
    </location>
</feature>
<accession>A0ABU1EQN7</accession>